<protein>
    <recommendedName>
        <fullName evidence="5">Lytic polysaccharide monooxygenase</fullName>
    </recommendedName>
</protein>
<gene>
    <name evidence="3" type="ORF">LECACI_7A009764</name>
</gene>
<sequence>MRSNTATLAILSLLCALSLGHMKLNHPVPFGGSTLSLSPLANVKPGTQGSDFPCQQRPGVYHIDEMNDMKVGEPQLLNLTGTASHGGGTCLISVSLDLEPDYKSTWKVIQIFEGGCPTESNGNTGTHPFAFTIPEKFPNGRATLSWTWYNRIGDREIYQNCAPIDITGGADNKDYYDQLPNLYLINLPTSECSSVEMSDLEIPFPGQFVLRDSQKLASASGPSCAASAAAMTKGVSGYKTATLNDGAAYSAPANGGGNQTVSASSAPQTTSAPASNTASSVATSYSAPSEAVSTVTTLSTSRKPTSVASASVSFATMTVSGTAGIFGPTTGTGTAATPAGTGTTCSGDAIHCSADGSQFGLCDHGKIVWQKVASGTKCQDGKIARRATPWNVHARRHVAKAVHEV</sequence>
<accession>A0AAI8Z8X1</accession>
<reference evidence="3" key="1">
    <citation type="submission" date="2023-11" db="EMBL/GenBank/DDBJ databases">
        <authorList>
            <person name="Alioto T."/>
            <person name="Alioto T."/>
            <person name="Gomez Garrido J."/>
        </authorList>
    </citation>
    <scope>NUCLEOTIDE SEQUENCE</scope>
</reference>
<comment type="caution">
    <text evidence="3">The sequence shown here is derived from an EMBL/GenBank/DDBJ whole genome shotgun (WGS) entry which is preliminary data.</text>
</comment>
<dbReference type="EMBL" id="CAVMBE010000126">
    <property type="protein sequence ID" value="CAK4034606.1"/>
    <property type="molecule type" value="Genomic_DNA"/>
</dbReference>
<evidence type="ECO:0000313" key="4">
    <source>
        <dbReference type="Proteomes" id="UP001296104"/>
    </source>
</evidence>
<keyword evidence="4" id="KW-1185">Reference proteome</keyword>
<dbReference type="Proteomes" id="UP001296104">
    <property type="component" value="Unassembled WGS sequence"/>
</dbReference>
<evidence type="ECO:0000313" key="3">
    <source>
        <dbReference type="EMBL" id="CAK4034606.1"/>
    </source>
</evidence>
<feature type="compositionally biased region" description="Low complexity" evidence="1">
    <location>
        <begin position="260"/>
        <end position="276"/>
    </location>
</feature>
<feature type="signal peptide" evidence="2">
    <location>
        <begin position="1"/>
        <end position="20"/>
    </location>
</feature>
<feature type="region of interest" description="Disordered" evidence="1">
    <location>
        <begin position="253"/>
        <end position="276"/>
    </location>
</feature>
<proteinExistence type="predicted"/>
<keyword evidence="2" id="KW-0732">Signal</keyword>
<organism evidence="3 4">
    <name type="scientific">Lecanosticta acicola</name>
    <dbReference type="NCBI Taxonomy" id="111012"/>
    <lineage>
        <taxon>Eukaryota</taxon>
        <taxon>Fungi</taxon>
        <taxon>Dikarya</taxon>
        <taxon>Ascomycota</taxon>
        <taxon>Pezizomycotina</taxon>
        <taxon>Dothideomycetes</taxon>
        <taxon>Dothideomycetidae</taxon>
        <taxon>Mycosphaerellales</taxon>
        <taxon>Mycosphaerellaceae</taxon>
        <taxon>Lecanosticta</taxon>
    </lineage>
</organism>
<evidence type="ECO:0000256" key="1">
    <source>
        <dbReference type="SAM" id="MobiDB-lite"/>
    </source>
</evidence>
<name>A0AAI8Z8X1_9PEZI</name>
<evidence type="ECO:0000256" key="2">
    <source>
        <dbReference type="SAM" id="SignalP"/>
    </source>
</evidence>
<feature type="chain" id="PRO_5042487603" description="Lytic polysaccharide monooxygenase" evidence="2">
    <location>
        <begin position="21"/>
        <end position="405"/>
    </location>
</feature>
<dbReference type="Gene3D" id="2.70.50.70">
    <property type="match status" value="1"/>
</dbReference>
<dbReference type="PANTHER" id="PTHR36182">
    <property type="entry name" value="PROTEIN, PUTATIVE (AFU_ORTHOLOGUE AFUA_6G10930)-RELATED"/>
    <property type="match status" value="1"/>
</dbReference>
<dbReference type="AlphaFoldDB" id="A0AAI8Z8X1"/>
<dbReference type="PANTHER" id="PTHR36182:SF2">
    <property type="entry name" value="LYTIC POLYSACCHARIDE MONOOXYGENASE"/>
    <property type="match status" value="1"/>
</dbReference>
<evidence type="ECO:0008006" key="5">
    <source>
        <dbReference type="Google" id="ProtNLM"/>
    </source>
</evidence>